<name>A0AA88P6K3_9TELE</name>
<comment type="caution">
    <text evidence="2">The sequence shown here is derived from an EMBL/GenBank/DDBJ whole genome shotgun (WGS) entry which is preliminary data.</text>
</comment>
<gene>
    <name evidence="2" type="ORF">Q8A67_019085</name>
</gene>
<reference evidence="2" key="1">
    <citation type="submission" date="2023-08" db="EMBL/GenBank/DDBJ databases">
        <title>Chromosome-level Genome Assembly of mud carp (Cirrhinus molitorella).</title>
        <authorList>
            <person name="Liu H."/>
        </authorList>
    </citation>
    <scope>NUCLEOTIDE SEQUENCE</scope>
    <source>
        <strain evidence="2">Prfri</strain>
        <tissue evidence="2">Muscle</tissue>
    </source>
</reference>
<feature type="region of interest" description="Disordered" evidence="1">
    <location>
        <begin position="1"/>
        <end position="53"/>
    </location>
</feature>
<keyword evidence="3" id="KW-1185">Reference proteome</keyword>
<evidence type="ECO:0000313" key="2">
    <source>
        <dbReference type="EMBL" id="KAK2878294.1"/>
    </source>
</evidence>
<accession>A0AA88P6K3</accession>
<evidence type="ECO:0000256" key="1">
    <source>
        <dbReference type="SAM" id="MobiDB-lite"/>
    </source>
</evidence>
<dbReference type="Proteomes" id="UP001187343">
    <property type="component" value="Unassembled WGS sequence"/>
</dbReference>
<organism evidence="2 3">
    <name type="scientific">Cirrhinus molitorella</name>
    <name type="common">mud carp</name>
    <dbReference type="NCBI Taxonomy" id="172907"/>
    <lineage>
        <taxon>Eukaryota</taxon>
        <taxon>Metazoa</taxon>
        <taxon>Chordata</taxon>
        <taxon>Craniata</taxon>
        <taxon>Vertebrata</taxon>
        <taxon>Euteleostomi</taxon>
        <taxon>Actinopterygii</taxon>
        <taxon>Neopterygii</taxon>
        <taxon>Teleostei</taxon>
        <taxon>Ostariophysi</taxon>
        <taxon>Cypriniformes</taxon>
        <taxon>Cyprinidae</taxon>
        <taxon>Labeoninae</taxon>
        <taxon>Labeonini</taxon>
        <taxon>Cirrhinus</taxon>
    </lineage>
</organism>
<protein>
    <submittedName>
        <fullName evidence="2">Uncharacterized protein</fullName>
    </submittedName>
</protein>
<proteinExistence type="predicted"/>
<evidence type="ECO:0000313" key="3">
    <source>
        <dbReference type="Proteomes" id="UP001187343"/>
    </source>
</evidence>
<dbReference type="AlphaFoldDB" id="A0AA88P6K3"/>
<feature type="region of interest" description="Disordered" evidence="1">
    <location>
        <begin position="80"/>
        <end position="99"/>
    </location>
</feature>
<sequence>MQSSEMSISPVLAFQEEEKKERGYAGHSPLPPKPQASTFRKVAAKRPSSSAAHRQLRLKSLMNMEQLLLAAASEGRGFSTQMGRCYAGEGEGEESRRRG</sequence>
<dbReference type="EMBL" id="JAUYZG010000019">
    <property type="protein sequence ID" value="KAK2878294.1"/>
    <property type="molecule type" value="Genomic_DNA"/>
</dbReference>